<dbReference type="InterPro" id="IPR008538">
    <property type="entry name" value="Uma2"/>
</dbReference>
<dbReference type="AlphaFoldDB" id="A0A2W4XM10"/>
<evidence type="ECO:0000256" key="1">
    <source>
        <dbReference type="SAM" id="Coils"/>
    </source>
</evidence>
<evidence type="ECO:0000259" key="3">
    <source>
        <dbReference type="Pfam" id="PF05685"/>
    </source>
</evidence>
<sequence>MVSQLSKPEATEVFYPDSDGQPMASNTEQYRWIVIIQQNLDWLLADAFVAGDLFWYPVEGRADISVAPDVMVAIGRPKGKRLSYRQWQESGVAPQVVFEILSPSNTRREMDAKLLFFERHGVEEYYLYDTEICELSGFLRGDFGLTPIPDMAGWVSPLLAIRFDVSSDELRLFRPDGSPFLSYQEVIAQAELAEQRADSAEQRAAKLAEKLRELGVDPEQI</sequence>
<evidence type="ECO:0000313" key="4">
    <source>
        <dbReference type="EMBL" id="PZO57167.1"/>
    </source>
</evidence>
<dbReference type="PANTHER" id="PTHR33352:SF2">
    <property type="entry name" value="SLL0995 PROTEIN"/>
    <property type="match status" value="1"/>
</dbReference>
<name>A0A2W4XM10_9CYAN</name>
<proteinExistence type="predicted"/>
<dbReference type="SUPFAM" id="SSF52980">
    <property type="entry name" value="Restriction endonuclease-like"/>
    <property type="match status" value="1"/>
</dbReference>
<gene>
    <name evidence="4" type="ORF">DCF15_07460</name>
</gene>
<dbReference type="EMBL" id="QBMP01000056">
    <property type="protein sequence ID" value="PZO57167.1"/>
    <property type="molecule type" value="Genomic_DNA"/>
</dbReference>
<evidence type="ECO:0000256" key="2">
    <source>
        <dbReference type="SAM" id="MobiDB-lite"/>
    </source>
</evidence>
<dbReference type="Proteomes" id="UP000249794">
    <property type="component" value="Unassembled WGS sequence"/>
</dbReference>
<reference evidence="5" key="1">
    <citation type="submission" date="2018-04" db="EMBL/GenBank/DDBJ databases">
        <authorList>
            <person name="Cornet L."/>
        </authorList>
    </citation>
    <scope>NUCLEOTIDE SEQUENCE [LARGE SCALE GENOMIC DNA]</scope>
</reference>
<keyword evidence="1" id="KW-0175">Coiled coil</keyword>
<evidence type="ECO:0000313" key="5">
    <source>
        <dbReference type="Proteomes" id="UP000249794"/>
    </source>
</evidence>
<dbReference type="InterPro" id="IPR011335">
    <property type="entry name" value="Restrct_endonuc-II-like"/>
</dbReference>
<dbReference type="CDD" id="cd06260">
    <property type="entry name" value="DUF820-like"/>
    <property type="match status" value="1"/>
</dbReference>
<dbReference type="PANTHER" id="PTHR33352">
    <property type="entry name" value="SLR1095 PROTEIN"/>
    <property type="match status" value="1"/>
</dbReference>
<comment type="caution">
    <text evidence="4">The sequence shown here is derived from an EMBL/GenBank/DDBJ whole genome shotgun (WGS) entry which is preliminary data.</text>
</comment>
<protein>
    <recommendedName>
        <fullName evidence="3">Putative restriction endonuclease domain-containing protein</fullName>
    </recommendedName>
</protein>
<feature type="domain" description="Putative restriction endonuclease" evidence="3">
    <location>
        <begin position="36"/>
        <end position="141"/>
    </location>
</feature>
<organism evidence="4 5">
    <name type="scientific">Phormidesmis priestleyi</name>
    <dbReference type="NCBI Taxonomy" id="268141"/>
    <lineage>
        <taxon>Bacteria</taxon>
        <taxon>Bacillati</taxon>
        <taxon>Cyanobacteriota</taxon>
        <taxon>Cyanophyceae</taxon>
        <taxon>Leptolyngbyales</taxon>
        <taxon>Leptolyngbyaceae</taxon>
        <taxon>Phormidesmis</taxon>
    </lineage>
</organism>
<accession>A0A2W4XM10</accession>
<reference evidence="4 5" key="2">
    <citation type="submission" date="2018-06" db="EMBL/GenBank/DDBJ databases">
        <title>Metagenomic assembly of (sub)arctic Cyanobacteria and their associated microbiome from non-axenic cultures.</title>
        <authorList>
            <person name="Baurain D."/>
        </authorList>
    </citation>
    <scope>NUCLEOTIDE SEQUENCE [LARGE SCALE GENOMIC DNA]</scope>
    <source>
        <strain evidence="4">ULC027bin1</strain>
    </source>
</reference>
<dbReference type="Gene3D" id="3.90.1570.10">
    <property type="entry name" value="tt1808, chain A"/>
    <property type="match status" value="1"/>
</dbReference>
<dbReference type="Pfam" id="PF05685">
    <property type="entry name" value="Uma2"/>
    <property type="match status" value="1"/>
</dbReference>
<feature type="coiled-coil region" evidence="1">
    <location>
        <begin position="183"/>
        <end position="217"/>
    </location>
</feature>
<feature type="region of interest" description="Disordered" evidence="2">
    <location>
        <begin position="1"/>
        <end position="20"/>
    </location>
</feature>
<dbReference type="InterPro" id="IPR012296">
    <property type="entry name" value="Nuclease_put_TT1808"/>
</dbReference>